<evidence type="ECO:0000313" key="21">
    <source>
        <dbReference type="Proteomes" id="UP000189177"/>
    </source>
</evidence>
<keyword evidence="6 15" id="KW-0436">Ligase</keyword>
<comment type="catalytic activity">
    <reaction evidence="14 15">
        <text>tRNA(Phe) + L-phenylalanine + ATP = L-phenylalanyl-tRNA(Phe) + AMP + diphosphate + H(+)</text>
        <dbReference type="Rhea" id="RHEA:19413"/>
        <dbReference type="Rhea" id="RHEA-COMP:9668"/>
        <dbReference type="Rhea" id="RHEA-COMP:9699"/>
        <dbReference type="ChEBI" id="CHEBI:15378"/>
        <dbReference type="ChEBI" id="CHEBI:30616"/>
        <dbReference type="ChEBI" id="CHEBI:33019"/>
        <dbReference type="ChEBI" id="CHEBI:58095"/>
        <dbReference type="ChEBI" id="CHEBI:78442"/>
        <dbReference type="ChEBI" id="CHEBI:78531"/>
        <dbReference type="ChEBI" id="CHEBI:456215"/>
        <dbReference type="EC" id="6.1.1.20"/>
    </reaction>
</comment>
<dbReference type="GO" id="GO:0004826">
    <property type="term" value="F:phenylalanine-tRNA ligase activity"/>
    <property type="evidence" value="ECO:0007669"/>
    <property type="project" value="UniProtKB-UniRule"/>
</dbReference>
<evidence type="ECO:0000256" key="4">
    <source>
        <dbReference type="ARBA" id="ARBA00022490"/>
    </source>
</evidence>
<dbReference type="InterPro" id="IPR020825">
    <property type="entry name" value="Phe-tRNA_synthase-like_B3/B4"/>
</dbReference>
<dbReference type="Gene3D" id="3.30.70.380">
    <property type="entry name" value="Ferrodoxin-fold anticodon-binding domain"/>
    <property type="match status" value="1"/>
</dbReference>
<dbReference type="SUPFAM" id="SSF50249">
    <property type="entry name" value="Nucleic acid-binding proteins"/>
    <property type="match status" value="1"/>
</dbReference>
<evidence type="ECO:0000259" key="17">
    <source>
        <dbReference type="PROSITE" id="PS50886"/>
    </source>
</evidence>
<proteinExistence type="inferred from homology"/>
<dbReference type="SMART" id="SM00873">
    <property type="entry name" value="B3_4"/>
    <property type="match status" value="1"/>
</dbReference>
<dbReference type="InterPro" id="IPR002547">
    <property type="entry name" value="tRNA-bd_dom"/>
</dbReference>
<dbReference type="InterPro" id="IPR041616">
    <property type="entry name" value="PheRS_beta_core"/>
</dbReference>
<comment type="subcellular location">
    <subcellularLocation>
        <location evidence="1 15">Cytoplasm</location>
    </subcellularLocation>
</comment>
<dbReference type="NCBIfam" id="NF045760">
    <property type="entry name" value="YtpR"/>
    <property type="match status" value="1"/>
</dbReference>
<evidence type="ECO:0000313" key="20">
    <source>
        <dbReference type="EMBL" id="OOC10863.1"/>
    </source>
</evidence>
<dbReference type="SUPFAM" id="SSF54991">
    <property type="entry name" value="Anticodon-binding domain of PheRS"/>
    <property type="match status" value="1"/>
</dbReference>
<dbReference type="InterPro" id="IPR012340">
    <property type="entry name" value="NA-bd_OB-fold"/>
</dbReference>
<dbReference type="Pfam" id="PF17759">
    <property type="entry name" value="tRNA_synthFbeta"/>
    <property type="match status" value="1"/>
</dbReference>
<dbReference type="GO" id="GO:0005524">
    <property type="term" value="F:ATP binding"/>
    <property type="evidence" value="ECO:0007669"/>
    <property type="project" value="UniProtKB-UniRule"/>
</dbReference>
<evidence type="ECO:0000256" key="3">
    <source>
        <dbReference type="ARBA" id="ARBA00011209"/>
    </source>
</evidence>
<dbReference type="SUPFAM" id="SSF55681">
    <property type="entry name" value="Class II aaRS and biotin synthetases"/>
    <property type="match status" value="1"/>
</dbReference>
<feature type="binding site" evidence="15">
    <location>
        <position position="465"/>
    </location>
    <ligand>
        <name>Mg(2+)</name>
        <dbReference type="ChEBI" id="CHEBI:18420"/>
        <note>shared with alpha subunit</note>
    </ligand>
</feature>
<name>A0A1V3A1A9_9GAMM</name>
<feature type="binding site" evidence="15">
    <location>
        <position position="462"/>
    </location>
    <ligand>
        <name>Mg(2+)</name>
        <dbReference type="ChEBI" id="CHEBI:18420"/>
        <note>shared with alpha subunit</note>
    </ligand>
</feature>
<dbReference type="InterPro" id="IPR004532">
    <property type="entry name" value="Phe-tRNA-ligase_IIc_bsu_bact"/>
</dbReference>
<dbReference type="FunFam" id="2.40.50.140:FF:000045">
    <property type="entry name" value="Phenylalanine--tRNA ligase beta subunit"/>
    <property type="match status" value="1"/>
</dbReference>
<dbReference type="PROSITE" id="PS51483">
    <property type="entry name" value="B5"/>
    <property type="match status" value="1"/>
</dbReference>
<comment type="similarity">
    <text evidence="2 15">Belongs to the phenylalanyl-tRNA synthetase beta subunit family. Type 1 subfamily.</text>
</comment>
<evidence type="ECO:0000256" key="2">
    <source>
        <dbReference type="ARBA" id="ARBA00008653"/>
    </source>
</evidence>
<dbReference type="Gene3D" id="3.50.40.10">
    <property type="entry name" value="Phenylalanyl-trna Synthetase, Chain B, domain 3"/>
    <property type="match status" value="1"/>
</dbReference>
<evidence type="ECO:0000259" key="18">
    <source>
        <dbReference type="PROSITE" id="PS51447"/>
    </source>
</evidence>
<dbReference type="Pfam" id="PF03483">
    <property type="entry name" value="B3_4"/>
    <property type="match status" value="1"/>
</dbReference>
<dbReference type="PROSITE" id="PS51447">
    <property type="entry name" value="FDX_ACB"/>
    <property type="match status" value="1"/>
</dbReference>
<dbReference type="EMBL" id="MUZR01000008">
    <property type="protein sequence ID" value="OOC10863.1"/>
    <property type="molecule type" value="Genomic_DNA"/>
</dbReference>
<keyword evidence="11 16" id="KW-0694">RNA-binding</keyword>
<dbReference type="InterPro" id="IPR009061">
    <property type="entry name" value="DNA-bd_dom_put_sf"/>
</dbReference>
<keyword evidence="12 15" id="KW-0648">Protein biosynthesis</keyword>
<evidence type="ECO:0000256" key="6">
    <source>
        <dbReference type="ARBA" id="ARBA00022598"/>
    </source>
</evidence>
<evidence type="ECO:0000256" key="11">
    <source>
        <dbReference type="ARBA" id="ARBA00022884"/>
    </source>
</evidence>
<dbReference type="EC" id="6.1.1.20" evidence="15"/>
<keyword evidence="5 16" id="KW-0820">tRNA-binding</keyword>
<evidence type="ECO:0000259" key="19">
    <source>
        <dbReference type="PROSITE" id="PS51483"/>
    </source>
</evidence>
<reference evidence="20 21" key="1">
    <citation type="submission" date="2017-02" db="EMBL/GenBank/DDBJ databases">
        <title>Genomic diversity within the haloalkaliphilic genus Thioalkalivibrio.</title>
        <authorList>
            <person name="Ahn A.-C."/>
            <person name="Meier-Kolthoff J."/>
            <person name="Overmars L."/>
            <person name="Richter M."/>
            <person name="Woyke T."/>
            <person name="Sorokin D.Y."/>
            <person name="Muyzer G."/>
        </authorList>
    </citation>
    <scope>NUCLEOTIDE SEQUENCE [LARGE SCALE GENOMIC DNA]</scope>
    <source>
        <strain evidence="20 21">HL17</strain>
    </source>
</reference>
<evidence type="ECO:0000256" key="9">
    <source>
        <dbReference type="ARBA" id="ARBA00022840"/>
    </source>
</evidence>
<dbReference type="GO" id="GO:0000049">
    <property type="term" value="F:tRNA binding"/>
    <property type="evidence" value="ECO:0007669"/>
    <property type="project" value="UniProtKB-UniRule"/>
</dbReference>
<feature type="domain" description="TRNA-binding" evidence="17">
    <location>
        <begin position="39"/>
        <end position="148"/>
    </location>
</feature>
<evidence type="ECO:0000256" key="7">
    <source>
        <dbReference type="ARBA" id="ARBA00022723"/>
    </source>
</evidence>
<dbReference type="HAMAP" id="MF_00283">
    <property type="entry name" value="Phe_tRNA_synth_beta1"/>
    <property type="match status" value="1"/>
</dbReference>
<evidence type="ECO:0000256" key="15">
    <source>
        <dbReference type="HAMAP-Rule" id="MF_00283"/>
    </source>
</evidence>
<evidence type="ECO:0000256" key="12">
    <source>
        <dbReference type="ARBA" id="ARBA00022917"/>
    </source>
</evidence>
<dbReference type="InterPro" id="IPR005147">
    <property type="entry name" value="tRNA_synthase_B5-dom"/>
</dbReference>
<evidence type="ECO:0000256" key="5">
    <source>
        <dbReference type="ARBA" id="ARBA00022555"/>
    </source>
</evidence>
<dbReference type="Pfam" id="PF03147">
    <property type="entry name" value="FDX-ACB"/>
    <property type="match status" value="1"/>
</dbReference>
<keyword evidence="4 15" id="KW-0963">Cytoplasm</keyword>
<dbReference type="InterPro" id="IPR045864">
    <property type="entry name" value="aa-tRNA-synth_II/BPL/LPL"/>
</dbReference>
<accession>A0A1V3A1A9</accession>
<evidence type="ECO:0000256" key="14">
    <source>
        <dbReference type="ARBA" id="ARBA00049255"/>
    </source>
</evidence>
<comment type="cofactor">
    <cofactor evidence="15">
        <name>Mg(2+)</name>
        <dbReference type="ChEBI" id="CHEBI:18420"/>
    </cofactor>
    <text evidence="15">Binds 2 magnesium ions per tetramer.</text>
</comment>
<dbReference type="InterPro" id="IPR045060">
    <property type="entry name" value="Phe-tRNA-ligase_IIc_bsu"/>
</dbReference>
<dbReference type="InterPro" id="IPR036690">
    <property type="entry name" value="Fdx_antiC-bd_sf"/>
</dbReference>
<dbReference type="PROSITE" id="PS50886">
    <property type="entry name" value="TRBD"/>
    <property type="match status" value="1"/>
</dbReference>
<dbReference type="SUPFAM" id="SSF56037">
    <property type="entry name" value="PheT/TilS domain"/>
    <property type="match status" value="1"/>
</dbReference>
<dbReference type="Gene3D" id="3.30.56.10">
    <property type="match status" value="2"/>
</dbReference>
<dbReference type="FunFam" id="3.30.930.10:FF:000022">
    <property type="entry name" value="Phenylalanine--tRNA ligase beta subunit"/>
    <property type="match status" value="1"/>
</dbReference>
<evidence type="ECO:0000256" key="10">
    <source>
        <dbReference type="ARBA" id="ARBA00022842"/>
    </source>
</evidence>
<keyword evidence="13 15" id="KW-0030">Aminoacyl-tRNA synthetase</keyword>
<keyword evidence="10 15" id="KW-0460">Magnesium</keyword>
<dbReference type="FunFam" id="3.30.70.380:FF:000001">
    <property type="entry name" value="Phenylalanine--tRNA ligase beta subunit"/>
    <property type="match status" value="1"/>
</dbReference>
<feature type="domain" description="FDX-ACB" evidence="18">
    <location>
        <begin position="694"/>
        <end position="787"/>
    </location>
</feature>
<dbReference type="AlphaFoldDB" id="A0A1V3A1A9"/>
<feature type="binding site" evidence="15">
    <location>
        <position position="466"/>
    </location>
    <ligand>
        <name>Mg(2+)</name>
        <dbReference type="ChEBI" id="CHEBI:18420"/>
        <note>shared with alpha subunit</note>
    </ligand>
</feature>
<dbReference type="InterPro" id="IPR005121">
    <property type="entry name" value="Fdx_antiC-bd"/>
</dbReference>
<feature type="domain" description="B5" evidence="19">
    <location>
        <begin position="402"/>
        <end position="478"/>
    </location>
</feature>
<dbReference type="FunFam" id="3.50.40.10:FF:000001">
    <property type="entry name" value="Phenylalanine--tRNA ligase beta subunit"/>
    <property type="match status" value="1"/>
</dbReference>
<dbReference type="GO" id="GO:0000287">
    <property type="term" value="F:magnesium ion binding"/>
    <property type="evidence" value="ECO:0007669"/>
    <property type="project" value="UniProtKB-UniRule"/>
</dbReference>
<sequence>MRISMEWLQDWLQIDETPRELGHRLTMAGLELDAIEAAAPVFHGVRVGRVISVEPHPDADRLRVCQVEAGEAEPLNIVCGAPNVYTGMVAPVAVVGAELPGEFRIKRSKLRGVASEGMLCSAREIGLAEDAEGLLDLPADLEVGSDLRTALGLDDHVLEVDLTPNRADCLGMRGIARECSALLDRPLQVRPAPAVEATLDRRVRVTVDDAQACPIYSGRILEGLDARAPTPLWMSERLRRAGVRPLSAIVDVTNYVMLELGQPLHAFDADRADEVIRVRRGGEGESLTLLGGEQTVELSARDLVIAGETQPLALAGIMGGAASAVDDDTTRVVLECAHFAPRALAGRAREHGLHTDASHRFERGVDPTLVPRAMERATELLLAICGGACGPVETVGDIPSTHDERPITLRAGRIERLLGVALDDGEVERILRALDCVVEPGGDGTWRVLAPRARFDLEREEDLIEELARVHGYDRLPRTLPGAVPPVTPPGGLKALWEGLTRRGFHEVISFSFIDREVSQRFYPEVEPLALANPIASDMSVMRPGLWPGLVSTAAWNTARQQYDLRLFEHGLRFVPGASGLSQEPRLAGLLSGRAMPEHWETASRELDFFDAKGEVETLCGNLAEPLRFRAEKHPALHDGQSARVLAGEQPIGWVGKLHPSLAERFDLGAPVFLFDLDARTVSTDPVAQFRPLSAYPSIRRDLALVVQENVPAGDLLAAIGELELELLRDVRLFDVYQGKGLNPGEKSLALGLILQAFDRTLDDSDVTAVTDAVVAHLESRFNATLRH</sequence>
<dbReference type="SMART" id="SM00896">
    <property type="entry name" value="FDX-ACB"/>
    <property type="match status" value="1"/>
</dbReference>
<dbReference type="PANTHER" id="PTHR10947">
    <property type="entry name" value="PHENYLALANYL-TRNA SYNTHETASE BETA CHAIN AND LEUCINE-RICH REPEAT-CONTAINING PROTEIN 47"/>
    <property type="match status" value="1"/>
</dbReference>
<comment type="caution">
    <text evidence="20">The sequence shown here is derived from an EMBL/GenBank/DDBJ whole genome shotgun (WGS) entry which is preliminary data.</text>
</comment>
<gene>
    <name evidence="15" type="primary">pheT</name>
    <name evidence="20" type="ORF">B1A74_03270</name>
</gene>
<protein>
    <recommendedName>
        <fullName evidence="15">Phenylalanine--tRNA ligase beta subunit</fullName>
        <ecNumber evidence="15">6.1.1.20</ecNumber>
    </recommendedName>
    <alternativeName>
        <fullName evidence="15">Phenylalanyl-tRNA synthetase beta subunit</fullName>
        <shortName evidence="15">PheRS</shortName>
    </alternativeName>
</protein>
<evidence type="ECO:0000256" key="1">
    <source>
        <dbReference type="ARBA" id="ARBA00004496"/>
    </source>
</evidence>
<comment type="subunit">
    <text evidence="3 15">Tetramer of two alpha and two beta subunits.</text>
</comment>
<dbReference type="SUPFAM" id="SSF46955">
    <property type="entry name" value="Putative DNA-binding domain"/>
    <property type="match status" value="1"/>
</dbReference>
<keyword evidence="9 15" id="KW-0067">ATP-binding</keyword>
<dbReference type="InterPro" id="IPR033714">
    <property type="entry name" value="tRNA_bind_bactPheRS"/>
</dbReference>
<dbReference type="Pfam" id="PF01588">
    <property type="entry name" value="tRNA_bind"/>
    <property type="match status" value="1"/>
</dbReference>
<organism evidence="20 21">
    <name type="scientific">Thioalkalivibrio halophilus</name>
    <dbReference type="NCBI Taxonomy" id="252474"/>
    <lineage>
        <taxon>Bacteria</taxon>
        <taxon>Pseudomonadati</taxon>
        <taxon>Pseudomonadota</taxon>
        <taxon>Gammaproteobacteria</taxon>
        <taxon>Chromatiales</taxon>
        <taxon>Ectothiorhodospiraceae</taxon>
        <taxon>Thioalkalivibrio</taxon>
    </lineage>
</organism>
<dbReference type="GO" id="GO:0009328">
    <property type="term" value="C:phenylalanine-tRNA ligase complex"/>
    <property type="evidence" value="ECO:0007669"/>
    <property type="project" value="TreeGrafter"/>
</dbReference>
<dbReference type="FunFam" id="3.30.56.10:FF:000002">
    <property type="entry name" value="Phenylalanine--tRNA ligase beta subunit"/>
    <property type="match status" value="1"/>
</dbReference>
<evidence type="ECO:0000256" key="13">
    <source>
        <dbReference type="ARBA" id="ARBA00023146"/>
    </source>
</evidence>
<dbReference type="Gene3D" id="3.30.930.10">
    <property type="entry name" value="Bira Bifunctional Protein, Domain 2"/>
    <property type="match status" value="1"/>
</dbReference>
<dbReference type="SMART" id="SM00874">
    <property type="entry name" value="B5"/>
    <property type="match status" value="1"/>
</dbReference>
<dbReference type="OrthoDB" id="9805455at2"/>
<dbReference type="CDD" id="cd00769">
    <property type="entry name" value="PheRS_beta_core"/>
    <property type="match status" value="1"/>
</dbReference>
<dbReference type="InterPro" id="IPR005146">
    <property type="entry name" value="B3/B4_tRNA-bd"/>
</dbReference>
<keyword evidence="8 15" id="KW-0547">Nucleotide-binding</keyword>
<feature type="binding site" evidence="15">
    <location>
        <position position="456"/>
    </location>
    <ligand>
        <name>Mg(2+)</name>
        <dbReference type="ChEBI" id="CHEBI:18420"/>
        <note>shared with alpha subunit</note>
    </ligand>
</feature>
<evidence type="ECO:0000256" key="16">
    <source>
        <dbReference type="PROSITE-ProRule" id="PRU00209"/>
    </source>
</evidence>
<dbReference type="PANTHER" id="PTHR10947:SF0">
    <property type="entry name" value="PHENYLALANINE--TRNA LIGASE BETA SUBUNIT"/>
    <property type="match status" value="1"/>
</dbReference>
<dbReference type="NCBIfam" id="TIGR00472">
    <property type="entry name" value="pheT_bact"/>
    <property type="match status" value="1"/>
</dbReference>
<dbReference type="Pfam" id="PF03484">
    <property type="entry name" value="B5"/>
    <property type="match status" value="1"/>
</dbReference>
<dbReference type="STRING" id="252474.B1A74_03270"/>
<keyword evidence="7 15" id="KW-0479">Metal-binding</keyword>
<dbReference type="GO" id="GO:0006432">
    <property type="term" value="P:phenylalanyl-tRNA aminoacylation"/>
    <property type="evidence" value="ECO:0007669"/>
    <property type="project" value="UniProtKB-UniRule"/>
</dbReference>
<dbReference type="CDD" id="cd02796">
    <property type="entry name" value="tRNA_bind_bactPheRS"/>
    <property type="match status" value="1"/>
</dbReference>
<dbReference type="Proteomes" id="UP000189177">
    <property type="component" value="Unassembled WGS sequence"/>
</dbReference>
<dbReference type="RefSeq" id="WP_077243749.1">
    <property type="nucleotide sequence ID" value="NZ_MUZR01000008.1"/>
</dbReference>
<keyword evidence="21" id="KW-1185">Reference proteome</keyword>
<evidence type="ECO:0000256" key="8">
    <source>
        <dbReference type="ARBA" id="ARBA00022741"/>
    </source>
</evidence>
<dbReference type="Gene3D" id="2.40.50.140">
    <property type="entry name" value="Nucleic acid-binding proteins"/>
    <property type="match status" value="1"/>
</dbReference>